<feature type="binding site" evidence="3">
    <location>
        <position position="14"/>
    </location>
    <ligand>
        <name>substrate</name>
    </ligand>
</feature>
<gene>
    <name evidence="3" type="primary">dapF</name>
    <name evidence="5" type="ORF">AWW68_01335</name>
</gene>
<feature type="binding site" evidence="3">
    <location>
        <position position="170"/>
    </location>
    <ligand>
        <name>substrate</name>
    </ligand>
</feature>
<comment type="catalytic activity">
    <reaction evidence="3">
        <text>(2S,6S)-2,6-diaminopimelate = meso-2,6-diaminopimelate</text>
        <dbReference type="Rhea" id="RHEA:15393"/>
        <dbReference type="ChEBI" id="CHEBI:57609"/>
        <dbReference type="ChEBI" id="CHEBI:57791"/>
        <dbReference type="EC" id="5.1.1.7"/>
    </reaction>
</comment>
<dbReference type="UniPathway" id="UPA00034">
    <property type="reaction ID" value="UER00025"/>
</dbReference>
<dbReference type="EMBL" id="LRPC01000001">
    <property type="protein sequence ID" value="KYG77442.1"/>
    <property type="molecule type" value="Genomic_DNA"/>
</dbReference>
<dbReference type="PANTHER" id="PTHR31689:SF0">
    <property type="entry name" value="DIAMINOPIMELATE EPIMERASE"/>
    <property type="match status" value="1"/>
</dbReference>
<comment type="subcellular location">
    <subcellularLocation>
        <location evidence="3">Cytoplasm</location>
    </subcellularLocation>
</comment>
<keyword evidence="6" id="KW-1185">Reference proteome</keyword>
<comment type="caution">
    <text evidence="3">Lacks conserved residue(s) required for the propagation of feature annotation.</text>
</comment>
<feature type="active site" description="Proton acceptor" evidence="3">
    <location>
        <position position="198"/>
    </location>
</feature>
<keyword evidence="3" id="KW-0457">Lysine biosynthesis</keyword>
<dbReference type="HAMAP" id="MF_00197">
    <property type="entry name" value="DAP_epimerase"/>
    <property type="match status" value="1"/>
</dbReference>
<sequence>MATISFYKYQGTGNDFVMIDNRDQRFDKSNLSLISHLCDRRFGIGADGVILIEESASSDFEMIYFNPDGSQSLCGNGSRCAVMFACFLQIIEDETAFMAIDGEHTARIDGDLVHLKMHDVESYEEIGEDYLIDTGSPHYIKYVESIDTIDPIAEGRSIRYSERFSEKGVNVNFLEKVNTNTLNIRTYERGVEGETLSCGTGCTAAALSLGLQQELASVNLQAQGGLLRVDFKKENGRFSNIYLIGPAKAVFQGQIEV</sequence>
<proteinExistence type="inferred from homology"/>
<dbReference type="SUPFAM" id="SSF54506">
    <property type="entry name" value="Diaminopimelate epimerase-like"/>
    <property type="match status" value="2"/>
</dbReference>
<evidence type="ECO:0000313" key="5">
    <source>
        <dbReference type="EMBL" id="KYG77442.1"/>
    </source>
</evidence>
<keyword evidence="3" id="KW-0963">Cytoplasm</keyword>
<dbReference type="AlphaFoldDB" id="A0A150XFE7"/>
<comment type="function">
    <text evidence="3">Catalyzes the stereoinversion of LL-2,6-diaminopimelate (L,L-DAP) to meso-diaminopimelate (meso-DAP), a precursor of L-lysine and an essential component of the bacterial peptidoglycan.</text>
</comment>
<organism evidence="5 6">
    <name type="scientific">Roseivirga spongicola</name>
    <dbReference type="NCBI Taxonomy" id="333140"/>
    <lineage>
        <taxon>Bacteria</taxon>
        <taxon>Pseudomonadati</taxon>
        <taxon>Bacteroidota</taxon>
        <taxon>Cytophagia</taxon>
        <taxon>Cytophagales</taxon>
        <taxon>Roseivirgaceae</taxon>
        <taxon>Roseivirga</taxon>
    </lineage>
</organism>
<feature type="binding site" evidence="3">
    <location>
        <position position="66"/>
    </location>
    <ligand>
        <name>substrate</name>
    </ligand>
</feature>
<dbReference type="OrthoDB" id="9805408at2"/>
<evidence type="ECO:0000256" key="4">
    <source>
        <dbReference type="NCBIfam" id="TIGR00652"/>
    </source>
</evidence>
<comment type="similarity">
    <text evidence="1 3">Belongs to the diaminopimelate epimerase family.</text>
</comment>
<reference evidence="5 6" key="1">
    <citation type="submission" date="2016-01" db="EMBL/GenBank/DDBJ databases">
        <title>Genome sequencing of Roseivirga spongicola UST030701-084.</title>
        <authorList>
            <person name="Selvaratnam C."/>
            <person name="Thevarajoo S."/>
            <person name="Goh K.M."/>
            <person name="Ee R."/>
            <person name="Chan K.-G."/>
            <person name="Chong C.S."/>
        </authorList>
    </citation>
    <scope>NUCLEOTIDE SEQUENCE [LARGE SCALE GENOMIC DNA]</scope>
    <source>
        <strain evidence="5 6">UST030701-084</strain>
    </source>
</reference>
<feature type="site" description="Could be important to modulate the pK values of the two catalytic cysteine residues" evidence="3">
    <location>
        <position position="138"/>
    </location>
</feature>
<evidence type="ECO:0000256" key="1">
    <source>
        <dbReference type="ARBA" id="ARBA00010219"/>
    </source>
</evidence>
<dbReference type="GO" id="GO:0005829">
    <property type="term" value="C:cytosol"/>
    <property type="evidence" value="ECO:0007669"/>
    <property type="project" value="TreeGrafter"/>
</dbReference>
<dbReference type="NCBIfam" id="TIGR00652">
    <property type="entry name" value="DapF"/>
    <property type="match status" value="1"/>
</dbReference>
<evidence type="ECO:0000256" key="2">
    <source>
        <dbReference type="ARBA" id="ARBA00023235"/>
    </source>
</evidence>
<dbReference type="InterPro" id="IPR001653">
    <property type="entry name" value="DAP_epimerase_DapF"/>
</dbReference>
<feature type="site" description="Could be important to modulate the pK values of the two catalytic cysteine residues" evidence="3">
    <location>
        <position position="188"/>
    </location>
</feature>
<keyword evidence="3" id="KW-0028">Amino-acid biosynthesis</keyword>
<evidence type="ECO:0000313" key="6">
    <source>
        <dbReference type="Proteomes" id="UP000075606"/>
    </source>
</evidence>
<dbReference type="Proteomes" id="UP000075606">
    <property type="component" value="Unassembled WGS sequence"/>
</dbReference>
<accession>A0A150XFE7</accession>
<dbReference type="RefSeq" id="WP_068215777.1">
    <property type="nucleotide sequence ID" value="NZ_CP139724.1"/>
</dbReference>
<protein>
    <recommendedName>
        <fullName evidence="3 4">Diaminopimelate epimerase</fullName>
        <shortName evidence="3">DAP epimerase</shortName>
        <ecNumber evidence="3 4">5.1.1.7</ecNumber>
    </recommendedName>
    <alternativeName>
        <fullName evidence="3">PLP-independent amino acid racemase</fullName>
    </alternativeName>
</protein>
<feature type="binding site" evidence="3">
    <location>
        <begin position="75"/>
        <end position="76"/>
    </location>
    <ligand>
        <name>substrate</name>
    </ligand>
</feature>
<dbReference type="Pfam" id="PF01678">
    <property type="entry name" value="DAP_epimerase"/>
    <property type="match status" value="2"/>
</dbReference>
<name>A0A150XFE7_9BACT</name>
<dbReference type="GO" id="GO:0009089">
    <property type="term" value="P:lysine biosynthetic process via diaminopimelate"/>
    <property type="evidence" value="ECO:0007669"/>
    <property type="project" value="UniProtKB-UniRule"/>
</dbReference>
<dbReference type="STRING" id="333140.AWW68_01335"/>
<keyword evidence="2 3" id="KW-0413">Isomerase</keyword>
<feature type="binding site" evidence="3">
    <location>
        <begin position="199"/>
        <end position="200"/>
    </location>
    <ligand>
        <name>substrate</name>
    </ligand>
</feature>
<evidence type="ECO:0000256" key="3">
    <source>
        <dbReference type="HAMAP-Rule" id="MF_00197"/>
    </source>
</evidence>
<dbReference type="PANTHER" id="PTHR31689">
    <property type="entry name" value="DIAMINOPIMELATE EPIMERASE, CHLOROPLASTIC"/>
    <property type="match status" value="1"/>
</dbReference>
<dbReference type="EC" id="5.1.1.7" evidence="3 4"/>
<dbReference type="GO" id="GO:0008837">
    <property type="term" value="F:diaminopimelate epimerase activity"/>
    <property type="evidence" value="ECO:0007669"/>
    <property type="project" value="UniProtKB-UniRule"/>
</dbReference>
<feature type="active site" description="Proton donor" evidence="3">
    <location>
        <position position="74"/>
    </location>
</feature>
<comment type="pathway">
    <text evidence="3">Amino-acid biosynthesis; L-lysine biosynthesis via DAP pathway; DL-2,6-diaminopimelate from LL-2,6-diaminopimelate: step 1/1.</text>
</comment>
<comment type="subunit">
    <text evidence="3">Homodimer.</text>
</comment>
<dbReference type="Gene3D" id="3.10.310.10">
    <property type="entry name" value="Diaminopimelate Epimerase, Chain A, domain 1"/>
    <property type="match status" value="2"/>
</dbReference>
<comment type="caution">
    <text evidence="5">The sequence shown here is derived from an EMBL/GenBank/DDBJ whole genome shotgun (WGS) entry which is preliminary data.</text>
</comment>
<feature type="binding site" evidence="3">
    <location>
        <begin position="188"/>
        <end position="189"/>
    </location>
    <ligand>
        <name>substrate</name>
    </ligand>
</feature>